<evidence type="ECO:0000259" key="2">
    <source>
        <dbReference type="SMART" id="SM00939"/>
    </source>
</evidence>
<dbReference type="Gene3D" id="2.60.120.260">
    <property type="entry name" value="Galactose-binding domain-like"/>
    <property type="match status" value="1"/>
</dbReference>
<dbReference type="InterPro" id="IPR000383">
    <property type="entry name" value="Xaa-Pro-like_dom"/>
</dbReference>
<organism evidence="3 4">
    <name type="scientific">Plenodomus tracheiphilus IPT5</name>
    <dbReference type="NCBI Taxonomy" id="1408161"/>
    <lineage>
        <taxon>Eukaryota</taxon>
        <taxon>Fungi</taxon>
        <taxon>Dikarya</taxon>
        <taxon>Ascomycota</taxon>
        <taxon>Pezizomycotina</taxon>
        <taxon>Dothideomycetes</taxon>
        <taxon>Pleosporomycetidae</taxon>
        <taxon>Pleosporales</taxon>
        <taxon>Pleosporineae</taxon>
        <taxon>Leptosphaeriaceae</taxon>
        <taxon>Plenodomus</taxon>
    </lineage>
</organism>
<accession>A0A6A7B394</accession>
<dbReference type="EMBL" id="MU006309">
    <property type="protein sequence ID" value="KAF2849960.1"/>
    <property type="molecule type" value="Genomic_DNA"/>
</dbReference>
<sequence>MAAKRTIIGTLLDRLIARQLSFPPETNSYTTTLVQIPIHNDLSQIHLAADLYQPITPGNTKPKGTILIRSPYGRGFLFVVISARPYVARGYNVLFVSCRGTFGSGGGFDPWRNEEEDGHAVVQWMRGQLWYTGSFATLSGSYLGFMQWALLKNPPQDMMAAVIQCAPHDFSGQLWGTGALALEWVIWGENVLHQEETGLWKRLEAMNTTKRMKPVLDRVPLGESAKEHFSGQAPWLDFVVDHPDTAELFYEPMKFGDALERAELPIILIGGWQDVFVKQTVQQYTRLSERQTNVALLMGPWNYIQSSMDSKVYKQSYDWLKEHLAKEGNQARKPGVQYFLTGAKIWREIPKWPPLTTPMTFYFNEQKQLSQEEPTADSGASSFTFDYKQPTPTIGGNLLFGGGNHDDTALSLRSDVLSYTTLPLERDLEVLGKMTVELTHSSNTPNVDLSVRVSEVNTKGRSRVITETYQRLDPARNTAIVTLHLDDCAHRFEKGNRLRLYIAGASHPKYAMVAESAFHTIRYGKKTVSKIILPVAL</sequence>
<name>A0A6A7B394_9PLEO</name>
<dbReference type="Gene3D" id="1.10.3020.10">
    <property type="entry name" value="alpha-amino acid ester hydrolase ( Helical cap domain)"/>
    <property type="match status" value="1"/>
</dbReference>
<dbReference type="GO" id="GO:0008239">
    <property type="term" value="F:dipeptidyl-peptidase activity"/>
    <property type="evidence" value="ECO:0007669"/>
    <property type="project" value="InterPro"/>
</dbReference>
<evidence type="ECO:0000313" key="4">
    <source>
        <dbReference type="Proteomes" id="UP000799423"/>
    </source>
</evidence>
<reference evidence="3" key="1">
    <citation type="submission" date="2020-01" db="EMBL/GenBank/DDBJ databases">
        <authorList>
            <consortium name="DOE Joint Genome Institute"/>
            <person name="Haridas S."/>
            <person name="Albert R."/>
            <person name="Binder M."/>
            <person name="Bloem J."/>
            <person name="Labutti K."/>
            <person name="Salamov A."/>
            <person name="Andreopoulos B."/>
            <person name="Baker S.E."/>
            <person name="Barry K."/>
            <person name="Bills G."/>
            <person name="Bluhm B.H."/>
            <person name="Cannon C."/>
            <person name="Castanera R."/>
            <person name="Culley D.E."/>
            <person name="Daum C."/>
            <person name="Ezra D."/>
            <person name="Gonzalez J.B."/>
            <person name="Henrissat B."/>
            <person name="Kuo A."/>
            <person name="Liang C."/>
            <person name="Lipzen A."/>
            <person name="Lutzoni F."/>
            <person name="Magnuson J."/>
            <person name="Mondo S."/>
            <person name="Nolan M."/>
            <person name="Ohm R."/>
            <person name="Pangilinan J."/>
            <person name="Park H.-J."/>
            <person name="Ramirez L."/>
            <person name="Alfaro M."/>
            <person name="Sun H."/>
            <person name="Tritt A."/>
            <person name="Yoshinaga Y."/>
            <person name="Zwiers L.-H."/>
            <person name="Turgeon B.G."/>
            <person name="Goodwin S.B."/>
            <person name="Spatafora J.W."/>
            <person name="Crous P.W."/>
            <person name="Grigoriev I.V."/>
        </authorList>
    </citation>
    <scope>NUCLEOTIDE SEQUENCE</scope>
    <source>
        <strain evidence="3">IPT5</strain>
    </source>
</reference>
<dbReference type="SUPFAM" id="SSF53474">
    <property type="entry name" value="alpha/beta-Hydrolases"/>
    <property type="match status" value="1"/>
</dbReference>
<dbReference type="InterPro" id="IPR013736">
    <property type="entry name" value="Xaa-Pro_dipept_C"/>
</dbReference>
<dbReference type="Pfam" id="PF08530">
    <property type="entry name" value="PepX_C"/>
    <property type="match status" value="1"/>
</dbReference>
<dbReference type="OrthoDB" id="416441at2759"/>
<dbReference type="Proteomes" id="UP000799423">
    <property type="component" value="Unassembled WGS sequence"/>
</dbReference>
<dbReference type="Pfam" id="PF02129">
    <property type="entry name" value="Peptidase_S15"/>
    <property type="match status" value="1"/>
</dbReference>
<protein>
    <submittedName>
        <fullName evidence="3">Hydrolase CocE/NonD family protein</fullName>
    </submittedName>
</protein>
<dbReference type="Gene3D" id="3.40.50.1820">
    <property type="entry name" value="alpha/beta hydrolase"/>
    <property type="match status" value="1"/>
</dbReference>
<evidence type="ECO:0000256" key="1">
    <source>
        <dbReference type="ARBA" id="ARBA00022801"/>
    </source>
</evidence>
<dbReference type="SMART" id="SM00939">
    <property type="entry name" value="PepX_C"/>
    <property type="match status" value="1"/>
</dbReference>
<keyword evidence="4" id="KW-1185">Reference proteome</keyword>
<dbReference type="AlphaFoldDB" id="A0A6A7B394"/>
<feature type="domain" description="Xaa-Pro dipeptidyl-peptidase C-terminal" evidence="2">
    <location>
        <begin position="317"/>
        <end position="532"/>
    </location>
</feature>
<dbReference type="NCBIfam" id="TIGR00976">
    <property type="entry name" value="CocE_NonD"/>
    <property type="match status" value="1"/>
</dbReference>
<keyword evidence="1 3" id="KW-0378">Hydrolase</keyword>
<dbReference type="InterPro" id="IPR008979">
    <property type="entry name" value="Galactose-bd-like_sf"/>
</dbReference>
<evidence type="ECO:0000313" key="3">
    <source>
        <dbReference type="EMBL" id="KAF2849960.1"/>
    </source>
</evidence>
<gene>
    <name evidence="3" type="ORF">T440DRAFT_532974</name>
</gene>
<dbReference type="SUPFAM" id="SSF49785">
    <property type="entry name" value="Galactose-binding domain-like"/>
    <property type="match status" value="1"/>
</dbReference>
<dbReference type="InterPro" id="IPR029058">
    <property type="entry name" value="AB_hydrolase_fold"/>
</dbReference>
<dbReference type="InterPro" id="IPR005674">
    <property type="entry name" value="CocE/Ser_esterase"/>
</dbReference>
<proteinExistence type="predicted"/>